<dbReference type="InterPro" id="IPR001613">
    <property type="entry name" value="Flavin_amine_oxidase"/>
</dbReference>
<dbReference type="Proteomes" id="UP000611640">
    <property type="component" value="Chromosome"/>
</dbReference>
<dbReference type="Gene3D" id="3.40.50.720">
    <property type="entry name" value="NAD(P)-binding Rossmann-like Domain"/>
    <property type="match status" value="1"/>
</dbReference>
<dbReference type="RefSeq" id="WP_203960760.1">
    <property type="nucleotide sequence ID" value="NZ_AP023355.1"/>
</dbReference>
<sequence>MAPSTGSAALAGFSRLVGRALGVRRRLQIQPSASRHPGGPVGSVLVIGGGIAGMSAAVVMAERGFPVMVWEQAPQLGGRLCAVPHTLPDGTEQPIDHGFHGFFRQYYNWRAVLSRIDPDGGLLQPLGSYPVVSSRFPDEQFDALPPTPPVSIAALVARSPSLRLGELRHANQDLARELLAYHGSGTPRRLDRLSARDFLAELGLPDRARAMLFNVFAHSFFNDAGSMSAAELVAMFHFYFLANPEGLGMDAPRADYQTAIWTPLQRYAQRHRVEFEFGRSVTRLEHTAAGRWRGHAGAESIEVDRVVLAADARSAGSILAASPEITERDPRLRAAATAPFVGPPYAVARYWLSGEVGADRAVFTSIGDAQELDSITLYHRFDPHARRWHERTGGAVVELHAYACNRNADSEHVADTMLSELTDLWPEVAASSVVHRRCRIGHDAAGFPVGRGAQRPGTRTALPGLELAGDWVGSPVPAALMERAALTGIRAANQILTCYGHPVEPIWSVPTRGLLGARAGSRR</sequence>
<feature type="domain" description="Amine oxidase" evidence="3">
    <location>
        <begin position="51"/>
        <end position="496"/>
    </location>
</feature>
<organism evidence="4 5">
    <name type="scientific">Actinocatenispora thailandica</name>
    <dbReference type="NCBI Taxonomy" id="227318"/>
    <lineage>
        <taxon>Bacteria</taxon>
        <taxon>Bacillati</taxon>
        <taxon>Actinomycetota</taxon>
        <taxon>Actinomycetes</taxon>
        <taxon>Micromonosporales</taxon>
        <taxon>Micromonosporaceae</taxon>
        <taxon>Actinocatenispora</taxon>
    </lineage>
</organism>
<keyword evidence="5" id="KW-1185">Reference proteome</keyword>
<dbReference type="InterPro" id="IPR036188">
    <property type="entry name" value="FAD/NAD-bd_sf"/>
</dbReference>
<dbReference type="EMBL" id="AP023355">
    <property type="protein sequence ID" value="BCJ33961.1"/>
    <property type="molecule type" value="Genomic_DNA"/>
</dbReference>
<reference evidence="4 5" key="1">
    <citation type="submission" date="2020-08" db="EMBL/GenBank/DDBJ databases">
        <title>Whole genome shotgun sequence of Actinocatenispora thailandica NBRC 105041.</title>
        <authorList>
            <person name="Komaki H."/>
            <person name="Tamura T."/>
        </authorList>
    </citation>
    <scope>NUCLEOTIDE SEQUENCE [LARGE SCALE GENOMIC DNA]</scope>
    <source>
        <strain evidence="4 5">NBRC 105041</strain>
    </source>
</reference>
<dbReference type="KEGG" id="atl:Athai_14640"/>
<dbReference type="PANTHER" id="PTHR42923:SF43">
    <property type="entry name" value="AMINE OXIDASE"/>
    <property type="match status" value="1"/>
</dbReference>
<proteinExistence type="predicted"/>
<comment type="cofactor">
    <cofactor evidence="1">
        <name>FAD</name>
        <dbReference type="ChEBI" id="CHEBI:57692"/>
    </cofactor>
</comment>
<dbReference type="AlphaFoldDB" id="A0A7R7DM04"/>
<gene>
    <name evidence="4" type="ORF">Athai_14640</name>
</gene>
<evidence type="ECO:0000256" key="2">
    <source>
        <dbReference type="ARBA" id="ARBA00023002"/>
    </source>
</evidence>
<protein>
    <submittedName>
        <fullName evidence="4">Dehydrogenase</fullName>
    </submittedName>
</protein>
<dbReference type="PRINTS" id="PR00757">
    <property type="entry name" value="AMINEOXDASEF"/>
</dbReference>
<name>A0A7R7DM04_9ACTN</name>
<dbReference type="InterPro" id="IPR050464">
    <property type="entry name" value="Zeta_carotene_desat/Oxidored"/>
</dbReference>
<dbReference type="Pfam" id="PF01593">
    <property type="entry name" value="Amino_oxidase"/>
    <property type="match status" value="1"/>
</dbReference>
<evidence type="ECO:0000313" key="5">
    <source>
        <dbReference type="Proteomes" id="UP000611640"/>
    </source>
</evidence>
<dbReference type="PANTHER" id="PTHR42923">
    <property type="entry name" value="PROTOPORPHYRINOGEN OXIDASE"/>
    <property type="match status" value="1"/>
</dbReference>
<dbReference type="Gene3D" id="3.50.50.60">
    <property type="entry name" value="FAD/NAD(P)-binding domain"/>
    <property type="match status" value="1"/>
</dbReference>
<keyword evidence="2" id="KW-0560">Oxidoreductase</keyword>
<accession>A0A7R7DM04</accession>
<dbReference type="SUPFAM" id="SSF51905">
    <property type="entry name" value="FAD/NAD(P)-binding domain"/>
    <property type="match status" value="1"/>
</dbReference>
<dbReference type="GO" id="GO:0016491">
    <property type="term" value="F:oxidoreductase activity"/>
    <property type="evidence" value="ECO:0007669"/>
    <property type="project" value="UniProtKB-KW"/>
</dbReference>
<dbReference type="Gene3D" id="3.90.660.10">
    <property type="match status" value="1"/>
</dbReference>
<evidence type="ECO:0000256" key="1">
    <source>
        <dbReference type="ARBA" id="ARBA00001974"/>
    </source>
</evidence>
<dbReference type="InterPro" id="IPR002937">
    <property type="entry name" value="Amino_oxidase"/>
</dbReference>
<evidence type="ECO:0000259" key="3">
    <source>
        <dbReference type="Pfam" id="PF01593"/>
    </source>
</evidence>
<evidence type="ECO:0000313" key="4">
    <source>
        <dbReference type="EMBL" id="BCJ33961.1"/>
    </source>
</evidence>